<reference evidence="2 3" key="1">
    <citation type="submission" date="2019-04" db="EMBL/GenBank/DDBJ databases">
        <authorList>
            <person name="Alioto T."/>
            <person name="Alioto T."/>
        </authorList>
    </citation>
    <scope>NUCLEOTIDE SEQUENCE [LARGE SCALE GENOMIC DNA]</scope>
</reference>
<sequence>MTLYSMKTAHFPTNSAGCSCLPVPPVNGRQIEVHRVHLPRLPQLTPFSPSQEEASESEREVHCYRNSLKAVFIHIKRQNHSPALKCVLSHKSHVMHLAVTCLPCICRPGHVAEGPEGGILKILSLDQAPGHCGNATQKCGQLLFYRETGSWCQEEDQLSSGRQLNAADLS</sequence>
<dbReference type="Proteomes" id="UP000662637">
    <property type="component" value="Unassembled WGS sequence"/>
</dbReference>
<gene>
    <name evidence="1" type="ORF">GHT09_015301</name>
    <name evidence="2" type="ORF">MONAX_5E029774</name>
</gene>
<reference evidence="1" key="2">
    <citation type="submission" date="2020-08" db="EMBL/GenBank/DDBJ databases">
        <authorList>
            <person name="Shumante A."/>
            <person name="Zimin A.V."/>
            <person name="Puiu D."/>
            <person name="Salzberg S.L."/>
        </authorList>
    </citation>
    <scope>NUCLEOTIDE SEQUENCE</scope>
    <source>
        <strain evidence="1">WC2-LM</strain>
        <tissue evidence="1">Liver</tissue>
    </source>
</reference>
<proteinExistence type="predicted"/>
<keyword evidence="3" id="KW-1185">Reference proteome</keyword>
<organism evidence="2 3">
    <name type="scientific">Marmota monax</name>
    <name type="common">Woodchuck</name>
    <dbReference type="NCBI Taxonomy" id="9995"/>
    <lineage>
        <taxon>Eukaryota</taxon>
        <taxon>Metazoa</taxon>
        <taxon>Chordata</taxon>
        <taxon>Craniata</taxon>
        <taxon>Vertebrata</taxon>
        <taxon>Euteleostomi</taxon>
        <taxon>Mammalia</taxon>
        <taxon>Eutheria</taxon>
        <taxon>Euarchontoglires</taxon>
        <taxon>Glires</taxon>
        <taxon>Rodentia</taxon>
        <taxon>Sciuromorpha</taxon>
        <taxon>Sciuridae</taxon>
        <taxon>Xerinae</taxon>
        <taxon>Marmotini</taxon>
        <taxon>Marmota</taxon>
    </lineage>
</organism>
<name>A0A5E4CXJ5_MARMO</name>
<dbReference type="Proteomes" id="UP000335636">
    <property type="component" value="Unassembled WGS sequence"/>
</dbReference>
<evidence type="ECO:0000313" key="2">
    <source>
        <dbReference type="EMBL" id="VTJ86516.1"/>
    </source>
</evidence>
<dbReference type="EMBL" id="CABDUW010002366">
    <property type="protein sequence ID" value="VTJ86516.1"/>
    <property type="molecule type" value="Genomic_DNA"/>
</dbReference>
<protein>
    <submittedName>
        <fullName evidence="2">Uncharacterized protein</fullName>
    </submittedName>
</protein>
<evidence type="ECO:0000313" key="3">
    <source>
        <dbReference type="Proteomes" id="UP000335636"/>
    </source>
</evidence>
<dbReference type="AlphaFoldDB" id="A0A5E4CXJ5"/>
<dbReference type="PROSITE" id="PS51257">
    <property type="entry name" value="PROKAR_LIPOPROTEIN"/>
    <property type="match status" value="1"/>
</dbReference>
<evidence type="ECO:0000313" key="1">
    <source>
        <dbReference type="EMBL" id="KAF7474014.1"/>
    </source>
</evidence>
<accession>A0A5E4CXJ5</accession>
<dbReference type="EMBL" id="WJEC01004472">
    <property type="protein sequence ID" value="KAF7474014.1"/>
    <property type="molecule type" value="Genomic_DNA"/>
</dbReference>